<dbReference type="InterPro" id="IPR001434">
    <property type="entry name" value="OmcB-like_DUF11"/>
</dbReference>
<keyword evidence="1" id="KW-0732">Signal</keyword>
<name>A0ABS9K0T9_9RHOO</name>
<keyword evidence="5" id="KW-1185">Reference proteome</keyword>
<comment type="caution">
    <text evidence="4">The sequence shown here is derived from an EMBL/GenBank/DDBJ whole genome shotgun (WGS) entry which is preliminary data.</text>
</comment>
<dbReference type="Pfam" id="PF20419">
    <property type="entry name" value="DUF6701"/>
    <property type="match status" value="1"/>
</dbReference>
<dbReference type="InterPro" id="IPR046524">
    <property type="entry name" value="DUF6701"/>
</dbReference>
<dbReference type="EMBL" id="JAKLTN010000001">
    <property type="protein sequence ID" value="MCG2576766.1"/>
    <property type="molecule type" value="Genomic_DNA"/>
</dbReference>
<dbReference type="Pfam" id="PF01345">
    <property type="entry name" value="DUF11"/>
    <property type="match status" value="1"/>
</dbReference>
<proteinExistence type="predicted"/>
<evidence type="ECO:0000313" key="4">
    <source>
        <dbReference type="EMBL" id="MCG2576766.1"/>
    </source>
</evidence>
<dbReference type="Gene3D" id="2.60.120.200">
    <property type="match status" value="1"/>
</dbReference>
<dbReference type="SUPFAM" id="SSF49899">
    <property type="entry name" value="Concanavalin A-like lectins/glucanases"/>
    <property type="match status" value="1"/>
</dbReference>
<evidence type="ECO:0000313" key="5">
    <source>
        <dbReference type="Proteomes" id="UP001165384"/>
    </source>
</evidence>
<dbReference type="InterPro" id="IPR013320">
    <property type="entry name" value="ConA-like_dom_sf"/>
</dbReference>
<evidence type="ECO:0000259" key="3">
    <source>
        <dbReference type="Pfam" id="PF20419"/>
    </source>
</evidence>
<gene>
    <name evidence="4" type="ORF">LZ012_07145</name>
</gene>
<evidence type="ECO:0000256" key="1">
    <source>
        <dbReference type="SAM" id="SignalP"/>
    </source>
</evidence>
<evidence type="ECO:0000259" key="2">
    <source>
        <dbReference type="Pfam" id="PF01345"/>
    </source>
</evidence>
<organism evidence="4 5">
    <name type="scientific">Dechloromonas hankyongensis</name>
    <dbReference type="NCBI Taxonomy" id="2908002"/>
    <lineage>
        <taxon>Bacteria</taxon>
        <taxon>Pseudomonadati</taxon>
        <taxon>Pseudomonadota</taxon>
        <taxon>Betaproteobacteria</taxon>
        <taxon>Rhodocyclales</taxon>
        <taxon>Azonexaceae</taxon>
        <taxon>Dechloromonas</taxon>
    </lineage>
</organism>
<feature type="domain" description="DUF6701" evidence="3">
    <location>
        <begin position="748"/>
        <end position="1336"/>
    </location>
</feature>
<dbReference type="Pfam" id="PF13385">
    <property type="entry name" value="Laminin_G_3"/>
    <property type="match status" value="1"/>
</dbReference>
<sequence length="1338" mass="133671">MMRQNLARVGVLLAAFFLAGMAQAAISYIGSAGGRADLPTDGTDGALVITRPAGVAPGMALIASIAARPQQVSGTVTRGVVWTPPAGWTQMTSTNQASGGTSTSPGGMTLLTYYKVVGTSEPTSYTWRFRNTYPSNGGSAVGGILAFSGIDTSASPICQWAATATAASVTHTTPGITTTTCLGSSQPGPDGQMIVSSISILSATNFANPTTTGPLTFTERLDMSQPQAANAVGTTLQMSTAPQPTAGGTGTVRAVAASDSDNGVANILSLKPSEIDPSLAMVRNGPLSAGGTGSYTLTVTNLGIKSEPGPLSIVDILPSNVTFASASGTGWSCINNSPQAGQVTCTRTGALAAGASAPTLTINVNVGAGASGVLTNSATVSGTGGDGNPANNTAVDNFVILPSPYAYYAMDEAVWSVGGSIPDSSGNSRNATVVGGALATGVPPASPPGAAIPGSPGTCGAGRVTAVGAGVDSNIPLNNIGNAGTIAFWYNGSAAWNDGSARMLFDASRTNSGSSDSGAKSFFLVKTGTGALQFSLEDSSDLDSTALSPSYSFAANSWHHIAVTWDMSQDSLYVYLDGDSSPVASSTVNVAATLGTLADLFLGKSIGGVATSLSNYTSNGANGYIDEVRIYNRALAPLEIEALADLTHACATTVDHYEMSLPTASLACLPTTVTVVACADATSPCTNRQAAVSGKTATLGASAGTLSATTITFDSQGIANASLTYPAAVNGATAAVNLSGEMQAANNPRKCCPDGVSCSAANSCSTTFSTAGFIFSAAVDSTEATFGNQVAGNTFGPYWLRAIKSNTTTKACEAAFSSPHAVTLGYQCLDPSNCSAGSKLLVGGNSVASGGTSVNLSFDANGNASLGSLAYLDVGKISITASAAVGGTTLNGVSKGATGSNFVVKPYSLLLTDIKRTAAPQTVNPGASDATGGAFVRAGENFSATVTAVNSTCSANLASYALLSSVPTSCIAPNYGRESTAEGVAVSSALVAGLGLGANPSISNASAFGSFSAGSASNTTLAWDEVGIITLTPTIRDGDYLGSGAESVQTSARVGRFYPDHFDVTVTPQCGGFVYGGNAAAGQPFTVKTVAMNGRSPVAVTTNYSYVGVADPQKNFSRAINLSLSAGSGVGGLYVGASAGGNGAIPAASFVGGSGEVRYNATSALISYGFTTFPSAPTAIAVHAEDADTVAVAALVAGTDGTIALPAGVRSGRLWLSNAYGSELLPLTVPVRLQYWKATGWETNLLDSCTALTVPTNANAGLTNTLRTKTNATVTATASGTAPLRLSAPGAGNAGVVDISGAILRGSNSWLALPVPTARACFGSCGPRSPVIYLRESY</sequence>
<evidence type="ECO:0008006" key="6">
    <source>
        <dbReference type="Google" id="ProtNLM"/>
    </source>
</evidence>
<protein>
    <recommendedName>
        <fullName evidence="6">LamG-like jellyroll fold domain-containing protein</fullName>
    </recommendedName>
</protein>
<feature type="domain" description="DUF11" evidence="2">
    <location>
        <begin position="282"/>
        <end position="394"/>
    </location>
</feature>
<dbReference type="Proteomes" id="UP001165384">
    <property type="component" value="Unassembled WGS sequence"/>
</dbReference>
<feature type="signal peptide" evidence="1">
    <location>
        <begin position="1"/>
        <end position="24"/>
    </location>
</feature>
<feature type="chain" id="PRO_5045247786" description="LamG-like jellyroll fold domain-containing protein" evidence="1">
    <location>
        <begin position="25"/>
        <end position="1338"/>
    </location>
</feature>
<dbReference type="RefSeq" id="WP_275709038.1">
    <property type="nucleotide sequence ID" value="NZ_JAKLTN010000001.1"/>
</dbReference>
<reference evidence="4" key="1">
    <citation type="submission" date="2022-01" db="EMBL/GenBank/DDBJ databases">
        <authorList>
            <person name="Jo J.-H."/>
            <person name="Im W.-T."/>
        </authorList>
    </citation>
    <scope>NUCLEOTIDE SEQUENCE</scope>
    <source>
        <strain evidence="4">XY25</strain>
    </source>
</reference>
<accession>A0ABS9K0T9</accession>